<dbReference type="PANTHER" id="PTHR21666">
    <property type="entry name" value="PEPTIDASE-RELATED"/>
    <property type="match status" value="1"/>
</dbReference>
<dbReference type="EC" id="3.4.24.-" evidence="4"/>
<keyword evidence="1 2" id="KW-0732">Signal</keyword>
<evidence type="ECO:0000256" key="1">
    <source>
        <dbReference type="ARBA" id="ARBA00022729"/>
    </source>
</evidence>
<dbReference type="RefSeq" id="WP_379537011.1">
    <property type="nucleotide sequence ID" value="NZ_JBHSDR010000003.1"/>
</dbReference>
<feature type="chain" id="PRO_5046713200" evidence="2">
    <location>
        <begin position="29"/>
        <end position="223"/>
    </location>
</feature>
<keyword evidence="5" id="KW-1185">Reference proteome</keyword>
<comment type="caution">
    <text evidence="4">The sequence shown here is derived from an EMBL/GenBank/DDBJ whole genome shotgun (WGS) entry which is preliminary data.</text>
</comment>
<dbReference type="PANTHER" id="PTHR21666:SF289">
    <property type="entry name" value="L-ALA--D-GLU ENDOPEPTIDASE"/>
    <property type="match status" value="1"/>
</dbReference>
<dbReference type="InterPro" id="IPR011055">
    <property type="entry name" value="Dup_hybrid_motif"/>
</dbReference>
<evidence type="ECO:0000256" key="2">
    <source>
        <dbReference type="SAM" id="SignalP"/>
    </source>
</evidence>
<protein>
    <submittedName>
        <fullName evidence="4">M23 family metallopeptidase</fullName>
        <ecNumber evidence="4">3.4.24.-</ecNumber>
    </submittedName>
</protein>
<accession>A0ABV8RMK5</accession>
<dbReference type="CDD" id="cd12797">
    <property type="entry name" value="M23_peptidase"/>
    <property type="match status" value="1"/>
</dbReference>
<feature type="signal peptide" evidence="2">
    <location>
        <begin position="1"/>
        <end position="28"/>
    </location>
</feature>
<dbReference type="InterPro" id="IPR050570">
    <property type="entry name" value="Cell_wall_metabolism_enzyme"/>
</dbReference>
<proteinExistence type="predicted"/>
<feature type="domain" description="M23ase beta-sheet core" evidence="3">
    <location>
        <begin position="124"/>
        <end position="218"/>
    </location>
</feature>
<dbReference type="Gene3D" id="2.70.70.10">
    <property type="entry name" value="Glucose Permease (Domain IIA)"/>
    <property type="match status" value="1"/>
</dbReference>
<dbReference type="EMBL" id="JBHSDR010000003">
    <property type="protein sequence ID" value="MFC4293516.1"/>
    <property type="molecule type" value="Genomic_DNA"/>
</dbReference>
<evidence type="ECO:0000259" key="3">
    <source>
        <dbReference type="Pfam" id="PF01551"/>
    </source>
</evidence>
<reference evidence="5" key="1">
    <citation type="journal article" date="2019" name="Int. J. Syst. Evol. Microbiol.">
        <title>The Global Catalogue of Microorganisms (GCM) 10K type strain sequencing project: providing services to taxonomists for standard genome sequencing and annotation.</title>
        <authorList>
            <consortium name="The Broad Institute Genomics Platform"/>
            <consortium name="The Broad Institute Genome Sequencing Center for Infectious Disease"/>
            <person name="Wu L."/>
            <person name="Ma J."/>
        </authorList>
    </citation>
    <scope>NUCLEOTIDE SEQUENCE [LARGE SCALE GENOMIC DNA]</scope>
    <source>
        <strain evidence="5">CGMCC 1.12989</strain>
    </source>
</reference>
<name>A0ABV8RMK5_9SPHN</name>
<dbReference type="Pfam" id="PF01551">
    <property type="entry name" value="Peptidase_M23"/>
    <property type="match status" value="1"/>
</dbReference>
<dbReference type="InterPro" id="IPR016047">
    <property type="entry name" value="M23ase_b-sheet_dom"/>
</dbReference>
<evidence type="ECO:0000313" key="4">
    <source>
        <dbReference type="EMBL" id="MFC4293516.1"/>
    </source>
</evidence>
<dbReference type="SUPFAM" id="SSF51261">
    <property type="entry name" value="Duplicated hybrid motif"/>
    <property type="match status" value="1"/>
</dbReference>
<organism evidence="4 5">
    <name type="scientific">Novosphingobium tardum</name>
    <dbReference type="NCBI Taxonomy" id="1538021"/>
    <lineage>
        <taxon>Bacteria</taxon>
        <taxon>Pseudomonadati</taxon>
        <taxon>Pseudomonadota</taxon>
        <taxon>Alphaproteobacteria</taxon>
        <taxon>Sphingomonadales</taxon>
        <taxon>Sphingomonadaceae</taxon>
        <taxon>Novosphingobium</taxon>
    </lineage>
</organism>
<dbReference type="Proteomes" id="UP001595828">
    <property type="component" value="Unassembled WGS sequence"/>
</dbReference>
<gene>
    <name evidence="4" type="ORF">ACFO0A_00430</name>
</gene>
<dbReference type="GO" id="GO:0016787">
    <property type="term" value="F:hydrolase activity"/>
    <property type="evidence" value="ECO:0007669"/>
    <property type="project" value="UniProtKB-KW"/>
</dbReference>
<keyword evidence="4" id="KW-0378">Hydrolase</keyword>
<sequence length="223" mass="22741">MKAPFLDVRAGLSTAVATLFVAAGPAAAAEADVAAVDEPVVTVGVPSEAVHIRVGRAVDPEGAPVYAARSVFSGAAGITTFSTHRIAPLMQMAMPSGSFGVPLTGRLTSGFGARFHPLLGRMRQHSGIDLAAPAGSPIVAPSAGVVSQAGWNGGYGLYVALDHGGGLQTRYGHMSHLAVSAGQQVRRGDIIGYVGTTGLSTGPHLHYEMRVNGQAVPPRSLAR</sequence>
<evidence type="ECO:0000313" key="5">
    <source>
        <dbReference type="Proteomes" id="UP001595828"/>
    </source>
</evidence>